<evidence type="ECO:0000256" key="1">
    <source>
        <dbReference type="SAM" id="MobiDB-lite"/>
    </source>
</evidence>
<accession>A0A2P6M6B4</accession>
<dbReference type="AlphaFoldDB" id="A0A2P6M6B4"/>
<keyword evidence="2" id="KW-0732">Signal</keyword>
<sequence>MSRHGLRPLLWLALLLPGLALAQDESREGRRSHGHHGAPHHGPVVVPEGVKVPTWDELTPAQQASVERLRERWDGLPASQRVMALERAERRARWEAMTPEQRERIREGMRNYRELPPELRERMRESMRAMRALPEDERKELSARWRALSPEQRRAWLEAGGPGQVPQPPEAGGQAD</sequence>
<dbReference type="RefSeq" id="WP_106991292.1">
    <property type="nucleotide sequence ID" value="NZ_JAVEVW010000007.1"/>
</dbReference>
<dbReference type="EMBL" id="PVLF01000022">
    <property type="protein sequence ID" value="PRH81551.1"/>
    <property type="molecule type" value="Genomic_DNA"/>
</dbReference>
<dbReference type="Pfam" id="PF11304">
    <property type="entry name" value="DUF3106"/>
    <property type="match status" value="1"/>
</dbReference>
<organism evidence="3 4">
    <name type="scientific">Arenimonas caeni</name>
    <dbReference type="NCBI Taxonomy" id="2058085"/>
    <lineage>
        <taxon>Bacteria</taxon>
        <taxon>Pseudomonadati</taxon>
        <taxon>Pseudomonadota</taxon>
        <taxon>Gammaproteobacteria</taxon>
        <taxon>Lysobacterales</taxon>
        <taxon>Lysobacteraceae</taxon>
        <taxon>Arenimonas</taxon>
    </lineage>
</organism>
<evidence type="ECO:0000313" key="3">
    <source>
        <dbReference type="EMBL" id="PRH81551.1"/>
    </source>
</evidence>
<protein>
    <recommendedName>
        <fullName evidence="5">DUF3106 domain-containing protein</fullName>
    </recommendedName>
</protein>
<dbReference type="InterPro" id="IPR021455">
    <property type="entry name" value="DUF3106"/>
</dbReference>
<evidence type="ECO:0008006" key="5">
    <source>
        <dbReference type="Google" id="ProtNLM"/>
    </source>
</evidence>
<reference evidence="3 4" key="1">
    <citation type="submission" date="2018-03" db="EMBL/GenBank/DDBJ databases">
        <title>Arenimonas caeni sp. nov., isolated from activated sludge.</title>
        <authorList>
            <person name="Liu H."/>
        </authorList>
    </citation>
    <scope>NUCLEOTIDE SEQUENCE [LARGE SCALE GENOMIC DNA]</scope>
    <source>
        <strain evidence="4">z29</strain>
    </source>
</reference>
<gene>
    <name evidence="3" type="ORF">C6N40_12100</name>
</gene>
<feature type="region of interest" description="Disordered" evidence="1">
    <location>
        <begin position="26"/>
        <end position="46"/>
    </location>
</feature>
<keyword evidence="4" id="KW-1185">Reference proteome</keyword>
<proteinExistence type="predicted"/>
<evidence type="ECO:0000256" key="2">
    <source>
        <dbReference type="SAM" id="SignalP"/>
    </source>
</evidence>
<dbReference type="OrthoDB" id="5797406at2"/>
<evidence type="ECO:0000313" key="4">
    <source>
        <dbReference type="Proteomes" id="UP000241736"/>
    </source>
</evidence>
<feature type="region of interest" description="Disordered" evidence="1">
    <location>
        <begin position="152"/>
        <end position="176"/>
    </location>
</feature>
<feature type="chain" id="PRO_5015119546" description="DUF3106 domain-containing protein" evidence="2">
    <location>
        <begin position="23"/>
        <end position="176"/>
    </location>
</feature>
<comment type="caution">
    <text evidence="3">The sequence shown here is derived from an EMBL/GenBank/DDBJ whole genome shotgun (WGS) entry which is preliminary data.</text>
</comment>
<dbReference type="Proteomes" id="UP000241736">
    <property type="component" value="Unassembled WGS sequence"/>
</dbReference>
<feature type="signal peptide" evidence="2">
    <location>
        <begin position="1"/>
        <end position="22"/>
    </location>
</feature>
<name>A0A2P6M6B4_9GAMM</name>